<sequence>MGFQPAGGVKEFVKLDDTPAAFTGEAGKAAVVNAGEDALEFSAVALAQQYPVFTSEVLYNSTKNDTWEELDCGVGQAIVWLKIGKDATFSAQFSFLPYGYDVPT</sequence>
<dbReference type="EMBL" id="BARW01014772">
    <property type="protein sequence ID" value="GAI79786.1"/>
    <property type="molecule type" value="Genomic_DNA"/>
</dbReference>
<organism evidence="1">
    <name type="scientific">marine sediment metagenome</name>
    <dbReference type="NCBI Taxonomy" id="412755"/>
    <lineage>
        <taxon>unclassified sequences</taxon>
        <taxon>metagenomes</taxon>
        <taxon>ecological metagenomes</taxon>
    </lineage>
</organism>
<name>X1SKU1_9ZZZZ</name>
<dbReference type="AlphaFoldDB" id="X1SKU1"/>
<reference evidence="1" key="1">
    <citation type="journal article" date="2014" name="Front. Microbiol.">
        <title>High frequency of phylogenetically diverse reductive dehalogenase-homologous genes in deep subseafloor sedimentary metagenomes.</title>
        <authorList>
            <person name="Kawai M."/>
            <person name="Futagami T."/>
            <person name="Toyoda A."/>
            <person name="Takaki Y."/>
            <person name="Nishi S."/>
            <person name="Hori S."/>
            <person name="Arai W."/>
            <person name="Tsubouchi T."/>
            <person name="Morono Y."/>
            <person name="Uchiyama I."/>
            <person name="Ito T."/>
            <person name="Fujiyama A."/>
            <person name="Inagaki F."/>
            <person name="Takami H."/>
        </authorList>
    </citation>
    <scope>NUCLEOTIDE SEQUENCE</scope>
    <source>
        <strain evidence="1">Expedition CK06-06</strain>
    </source>
</reference>
<feature type="non-terminal residue" evidence="1">
    <location>
        <position position="104"/>
    </location>
</feature>
<proteinExistence type="predicted"/>
<accession>X1SKU1</accession>
<evidence type="ECO:0000313" key="1">
    <source>
        <dbReference type="EMBL" id="GAI79786.1"/>
    </source>
</evidence>
<gene>
    <name evidence="1" type="ORF">S12H4_26094</name>
</gene>
<comment type="caution">
    <text evidence="1">The sequence shown here is derived from an EMBL/GenBank/DDBJ whole genome shotgun (WGS) entry which is preliminary data.</text>
</comment>
<protein>
    <submittedName>
        <fullName evidence="1">Uncharacterized protein</fullName>
    </submittedName>
</protein>